<evidence type="ECO:0000259" key="1">
    <source>
        <dbReference type="PROSITE" id="PS50011"/>
    </source>
</evidence>
<sequence>MLTCLPPAFMIAFESIHVHGEGVLGRSALGGVTHDGTFDGAPVKILRIESPTPESVLKVNRAVRHQIDVHHPNTAQFYGVSWETGAPLCIVTEHAAHGTLAMLLASDTDLSLVHIVHLLLDVARGMLYLHSQPTPLLHRDLRAANIHLMHNFKAKVANFELCGKLGLETSLVGTPAWTAPEMLRGERDYTEKIDVYSFSMLMLEILNRRAPYSDAALSPDELLHKVAHEAYRPSLVERDMWPITLVELMEACWQHDPTDRPAADQACLFCPAHETYRHFLVDCDFVNDVWSTLHAVTVPLGVTLPTTLSGYLYLTPKTASSMHQAAFRYLWPVLRACVWFNVWRVRNDRVFRADLPLPSPWTIAVKAARVAQLHVHHSLVREPEQPALRRLLQLLAQDEWPRCHLVPRIALLPPPA</sequence>
<dbReference type="OrthoDB" id="4062651at2759"/>
<dbReference type="GO" id="GO:0004674">
    <property type="term" value="F:protein serine/threonine kinase activity"/>
    <property type="evidence" value="ECO:0007669"/>
    <property type="project" value="TreeGrafter"/>
</dbReference>
<dbReference type="InterPro" id="IPR020635">
    <property type="entry name" value="Tyr_kinase_cat_dom"/>
</dbReference>
<feature type="domain" description="Protein kinase" evidence="1">
    <location>
        <begin position="13"/>
        <end position="276"/>
    </location>
</feature>
<dbReference type="GeneID" id="24142222"/>
<dbReference type="RefSeq" id="XP_012209762.1">
    <property type="nucleotide sequence ID" value="XM_012354372.1"/>
</dbReference>
<proteinExistence type="predicted"/>
<dbReference type="Pfam" id="PF07714">
    <property type="entry name" value="PK_Tyr_Ser-Thr"/>
    <property type="match status" value="1"/>
</dbReference>
<dbReference type="InterPro" id="IPR051681">
    <property type="entry name" value="Ser/Thr_Kinases-Pseudokinases"/>
</dbReference>
<dbReference type="EMBL" id="KK583346">
    <property type="protein sequence ID" value="KDO19535.1"/>
    <property type="molecule type" value="Genomic_DNA"/>
</dbReference>
<reference evidence="2 3" key="1">
    <citation type="journal article" date="2013" name="PLoS Genet.">
        <title>Distinctive expansion of potential virulence genes in the genome of the oomycete fish pathogen Saprolegnia parasitica.</title>
        <authorList>
            <person name="Jiang R.H."/>
            <person name="de Bruijn I."/>
            <person name="Haas B.J."/>
            <person name="Belmonte R."/>
            <person name="Lobach L."/>
            <person name="Christie J."/>
            <person name="van den Ackerveken G."/>
            <person name="Bottin A."/>
            <person name="Bulone V."/>
            <person name="Diaz-Moreno S.M."/>
            <person name="Dumas B."/>
            <person name="Fan L."/>
            <person name="Gaulin E."/>
            <person name="Govers F."/>
            <person name="Grenville-Briggs L.J."/>
            <person name="Horner N.R."/>
            <person name="Levin J.Z."/>
            <person name="Mammella M."/>
            <person name="Meijer H.J."/>
            <person name="Morris P."/>
            <person name="Nusbaum C."/>
            <person name="Oome S."/>
            <person name="Phillips A.J."/>
            <person name="van Rooyen D."/>
            <person name="Rzeszutek E."/>
            <person name="Saraiva M."/>
            <person name="Secombes C.J."/>
            <person name="Seidl M.F."/>
            <person name="Snel B."/>
            <person name="Stassen J.H."/>
            <person name="Sykes S."/>
            <person name="Tripathy S."/>
            <person name="van den Berg H."/>
            <person name="Vega-Arreguin J.C."/>
            <person name="Wawra S."/>
            <person name="Young S.K."/>
            <person name="Zeng Q."/>
            <person name="Dieguez-Uribeondo J."/>
            <person name="Russ C."/>
            <person name="Tyler B.M."/>
            <person name="van West P."/>
        </authorList>
    </citation>
    <scope>NUCLEOTIDE SEQUENCE [LARGE SCALE GENOMIC DNA]</scope>
    <source>
        <strain evidence="2 3">CBS 223.65</strain>
    </source>
</reference>
<dbReference type="GO" id="GO:0004713">
    <property type="term" value="F:protein tyrosine kinase activity"/>
    <property type="evidence" value="ECO:0007669"/>
    <property type="project" value="InterPro"/>
</dbReference>
<dbReference type="AlphaFoldDB" id="A0A067BRV3"/>
<dbReference type="SUPFAM" id="SSF56112">
    <property type="entry name" value="Protein kinase-like (PK-like)"/>
    <property type="match status" value="1"/>
</dbReference>
<keyword evidence="3" id="KW-1185">Reference proteome</keyword>
<keyword evidence="2" id="KW-0808">Transferase</keyword>
<dbReference type="Gene3D" id="1.10.510.10">
    <property type="entry name" value="Transferase(Phosphotransferase) domain 1"/>
    <property type="match status" value="1"/>
</dbReference>
<dbReference type="InterPro" id="IPR001245">
    <property type="entry name" value="Ser-Thr/Tyr_kinase_cat_dom"/>
</dbReference>
<dbReference type="PANTHER" id="PTHR44329">
    <property type="entry name" value="SERINE/THREONINE-PROTEIN KINASE TNNI3K-RELATED"/>
    <property type="match status" value="1"/>
</dbReference>
<dbReference type="STRING" id="695850.A0A067BRV3"/>
<keyword evidence="2" id="KW-0418">Kinase</keyword>
<dbReference type="PROSITE" id="PS50011">
    <property type="entry name" value="PROTEIN_KINASE_DOM"/>
    <property type="match status" value="1"/>
</dbReference>
<name>A0A067BRV3_SAPPC</name>
<dbReference type="Proteomes" id="UP000030745">
    <property type="component" value="Unassembled WGS sequence"/>
</dbReference>
<dbReference type="SMART" id="SM00219">
    <property type="entry name" value="TyrKc"/>
    <property type="match status" value="1"/>
</dbReference>
<organism evidence="2 3">
    <name type="scientific">Saprolegnia parasitica (strain CBS 223.65)</name>
    <dbReference type="NCBI Taxonomy" id="695850"/>
    <lineage>
        <taxon>Eukaryota</taxon>
        <taxon>Sar</taxon>
        <taxon>Stramenopiles</taxon>
        <taxon>Oomycota</taxon>
        <taxon>Saprolegniomycetes</taxon>
        <taxon>Saprolegniales</taxon>
        <taxon>Saprolegniaceae</taxon>
        <taxon>Saprolegnia</taxon>
    </lineage>
</organism>
<dbReference type="KEGG" id="spar:SPRG_21534"/>
<gene>
    <name evidence="2" type="ORF">SPRG_21534</name>
</gene>
<accession>A0A067BRV3</accession>
<dbReference type="GO" id="GO:0005524">
    <property type="term" value="F:ATP binding"/>
    <property type="evidence" value="ECO:0007669"/>
    <property type="project" value="InterPro"/>
</dbReference>
<evidence type="ECO:0000313" key="3">
    <source>
        <dbReference type="Proteomes" id="UP000030745"/>
    </source>
</evidence>
<dbReference type="InterPro" id="IPR011009">
    <property type="entry name" value="Kinase-like_dom_sf"/>
</dbReference>
<dbReference type="VEuPathDB" id="FungiDB:SPRG_21534"/>
<evidence type="ECO:0000313" key="2">
    <source>
        <dbReference type="EMBL" id="KDO19535.1"/>
    </source>
</evidence>
<protein>
    <submittedName>
        <fullName evidence="2">TKL protein kinase</fullName>
    </submittedName>
</protein>
<dbReference type="InterPro" id="IPR000719">
    <property type="entry name" value="Prot_kinase_dom"/>
</dbReference>